<keyword evidence="12" id="KW-1003">Cell membrane</keyword>
<feature type="transmembrane region" description="Helical" evidence="12">
    <location>
        <begin position="207"/>
        <end position="231"/>
    </location>
</feature>
<keyword evidence="14" id="KW-1185">Reference proteome</keyword>
<feature type="binding site" description="axial binding residue" evidence="12">
    <location>
        <position position="331"/>
    </location>
    <ligand>
        <name>heme</name>
        <dbReference type="ChEBI" id="CHEBI:30413"/>
    </ligand>
    <ligandPart>
        <name>Fe</name>
        <dbReference type="ChEBI" id="CHEBI:18248"/>
    </ligandPart>
</feature>
<feature type="transmembrane region" description="Helical" evidence="12">
    <location>
        <begin position="273"/>
        <end position="290"/>
    </location>
</feature>
<keyword evidence="7 12" id="KW-0408">Iron</keyword>
<keyword evidence="9 12" id="KW-0472">Membrane</keyword>
<comment type="catalytic activity">
    <reaction evidence="11">
        <text>Fe(II)-heme o + 2 A + H2O = Fe(II)-heme a + 2 AH2</text>
        <dbReference type="Rhea" id="RHEA:63388"/>
        <dbReference type="ChEBI" id="CHEBI:13193"/>
        <dbReference type="ChEBI" id="CHEBI:15377"/>
        <dbReference type="ChEBI" id="CHEBI:17499"/>
        <dbReference type="ChEBI" id="CHEBI:60530"/>
        <dbReference type="ChEBI" id="CHEBI:61715"/>
        <dbReference type="EC" id="1.17.99.9"/>
    </reaction>
    <physiologicalReaction direction="left-to-right" evidence="11">
        <dbReference type="Rhea" id="RHEA:63389"/>
    </physiologicalReaction>
</comment>
<dbReference type="GO" id="GO:0005886">
    <property type="term" value="C:plasma membrane"/>
    <property type="evidence" value="ECO:0007669"/>
    <property type="project" value="UniProtKB-SubCell"/>
</dbReference>
<comment type="cofactor">
    <cofactor evidence="1 12">
        <name>heme b</name>
        <dbReference type="ChEBI" id="CHEBI:60344"/>
    </cofactor>
</comment>
<organism evidence="13 14">
    <name type="scientific">Faunimonas pinastri</name>
    <dbReference type="NCBI Taxonomy" id="1855383"/>
    <lineage>
        <taxon>Bacteria</taxon>
        <taxon>Pseudomonadati</taxon>
        <taxon>Pseudomonadota</taxon>
        <taxon>Alphaproteobacteria</taxon>
        <taxon>Hyphomicrobiales</taxon>
        <taxon>Afifellaceae</taxon>
        <taxon>Faunimonas</taxon>
    </lineage>
</organism>
<feature type="binding site" description="axial binding residue" evidence="12">
    <location>
        <position position="271"/>
    </location>
    <ligand>
        <name>heme</name>
        <dbReference type="ChEBI" id="CHEBI:30413"/>
    </ligand>
    <ligandPart>
        <name>Fe</name>
        <dbReference type="ChEBI" id="CHEBI:18248"/>
    </ligandPart>
</feature>
<dbReference type="GO" id="GO:0046872">
    <property type="term" value="F:metal ion binding"/>
    <property type="evidence" value="ECO:0007669"/>
    <property type="project" value="UniProtKB-KW"/>
</dbReference>
<evidence type="ECO:0000256" key="8">
    <source>
        <dbReference type="ARBA" id="ARBA00023133"/>
    </source>
</evidence>
<keyword evidence="5 12" id="KW-1133">Transmembrane helix</keyword>
<evidence type="ECO:0000256" key="5">
    <source>
        <dbReference type="ARBA" id="ARBA00022989"/>
    </source>
</evidence>
<evidence type="ECO:0000256" key="9">
    <source>
        <dbReference type="ARBA" id="ARBA00023136"/>
    </source>
</evidence>
<reference evidence="13 14" key="1">
    <citation type="submission" date="2016-10" db="EMBL/GenBank/DDBJ databases">
        <authorList>
            <person name="de Groot N.N."/>
        </authorList>
    </citation>
    <scope>NUCLEOTIDE SEQUENCE [LARGE SCALE GENOMIC DNA]</scope>
    <source>
        <strain evidence="13 14">A52C2</strain>
    </source>
</reference>
<dbReference type="InterPro" id="IPR023754">
    <property type="entry name" value="HemeA_Synthase_type2"/>
</dbReference>
<dbReference type="RefSeq" id="WP_092495283.1">
    <property type="nucleotide sequence ID" value="NZ_FOFG01000002.1"/>
</dbReference>
<evidence type="ECO:0000256" key="4">
    <source>
        <dbReference type="ARBA" id="ARBA00022723"/>
    </source>
</evidence>
<dbReference type="HAMAP" id="MF_01665">
    <property type="entry name" value="HemeA_synth_type2"/>
    <property type="match status" value="1"/>
</dbReference>
<feature type="transmembrane region" description="Helical" evidence="12">
    <location>
        <begin position="26"/>
        <end position="45"/>
    </location>
</feature>
<comment type="similarity">
    <text evidence="12">Belongs to the COX15/CtaA family. Type 2 subfamily.</text>
</comment>
<dbReference type="PANTHER" id="PTHR23289">
    <property type="entry name" value="CYTOCHROME C OXIDASE ASSEMBLY PROTEIN COX15"/>
    <property type="match status" value="1"/>
</dbReference>
<dbReference type="GO" id="GO:0006784">
    <property type="term" value="P:heme A biosynthetic process"/>
    <property type="evidence" value="ECO:0007669"/>
    <property type="project" value="UniProtKB-UniRule"/>
</dbReference>
<gene>
    <name evidence="12" type="primary">ctaA</name>
    <name evidence="13" type="ORF">SAMN05216548_102101</name>
</gene>
<evidence type="ECO:0000313" key="14">
    <source>
        <dbReference type="Proteomes" id="UP000199647"/>
    </source>
</evidence>
<dbReference type="OrthoDB" id="9793156at2"/>
<dbReference type="UniPathway" id="UPA00269">
    <property type="reaction ID" value="UER00713"/>
</dbReference>
<dbReference type="GO" id="GO:0016653">
    <property type="term" value="F:oxidoreductase activity, acting on NAD(P)H, heme protein as acceptor"/>
    <property type="evidence" value="ECO:0007669"/>
    <property type="project" value="TreeGrafter"/>
</dbReference>
<dbReference type="AlphaFoldDB" id="A0A1H9CBH2"/>
<evidence type="ECO:0000256" key="11">
    <source>
        <dbReference type="ARBA" id="ARBA00048044"/>
    </source>
</evidence>
<protein>
    <recommendedName>
        <fullName evidence="12">Heme A synthase</fullName>
        <shortName evidence="12">HAS</shortName>
        <ecNumber evidence="12">1.17.99.9</ecNumber>
    </recommendedName>
    <alternativeName>
        <fullName evidence="12">Cytochrome aa3-controlling protein</fullName>
    </alternativeName>
</protein>
<evidence type="ECO:0000256" key="12">
    <source>
        <dbReference type="HAMAP-Rule" id="MF_01665"/>
    </source>
</evidence>
<dbReference type="GO" id="GO:0120547">
    <property type="term" value="F:heme A synthase activity"/>
    <property type="evidence" value="ECO:0007669"/>
    <property type="project" value="UniProtKB-EC"/>
</dbReference>
<evidence type="ECO:0000256" key="2">
    <source>
        <dbReference type="ARBA" id="ARBA00004141"/>
    </source>
</evidence>
<name>A0A1H9CBH2_9HYPH</name>
<comment type="subunit">
    <text evidence="12">Interacts with CtaB.</text>
</comment>
<evidence type="ECO:0000313" key="13">
    <source>
        <dbReference type="EMBL" id="SEP98337.1"/>
    </source>
</evidence>
<dbReference type="PANTHER" id="PTHR23289:SF2">
    <property type="entry name" value="CYTOCHROME C OXIDASE ASSEMBLY PROTEIN COX15 HOMOLOG"/>
    <property type="match status" value="1"/>
</dbReference>
<keyword evidence="3 12" id="KW-0812">Transmembrane</keyword>
<proteinExistence type="inferred from homology"/>
<comment type="pathway">
    <text evidence="10 12">Porphyrin-containing compound metabolism; heme A biosynthesis; heme A from heme O: step 1/1.</text>
</comment>
<dbReference type="Proteomes" id="UP000199647">
    <property type="component" value="Unassembled WGS sequence"/>
</dbReference>
<feature type="transmembrane region" description="Helical" evidence="12">
    <location>
        <begin position="110"/>
        <end position="128"/>
    </location>
</feature>
<dbReference type="STRING" id="1855383.SAMN05216548_102101"/>
<feature type="transmembrane region" description="Helical" evidence="12">
    <location>
        <begin position="329"/>
        <end position="349"/>
    </location>
</feature>
<evidence type="ECO:0000256" key="10">
    <source>
        <dbReference type="ARBA" id="ARBA00044501"/>
    </source>
</evidence>
<sequence length="361" mass="39587">MSVTTLDRSPRAANTARRRSLRPLRAWLAVIAVLVFAMVLVGGATRLTGSGLSITQWNPISGAIPPLTDQAWQAEFANYQQSSQYEILNEGMTLSQFKGIFWWEWSHRQLGRFIGLVFLAGIVWFAVMRTMTRRIAIGLVGLLFLLGTQGLVGWIMVASGLKPGMTAVEPVKLALHLTLACMFFSAVVAMFVRLGPNRQPVSSGMRWGARLLVAMVFVQIALGALVAGHHAGLTYNTWPLMDGHLVPAGMGMMRPFWMNFVDNIPTIQFDHRVWAYAVLVAVIIHAGALWRQGEADGRRRAALMVAVVFLQVALGIATLLLVVPVHLALTHQAVALLLLTTVVWNAGALRTQGIRVPLQRA</sequence>
<feature type="transmembrane region" description="Helical" evidence="12">
    <location>
        <begin position="135"/>
        <end position="161"/>
    </location>
</feature>
<dbReference type="InterPro" id="IPR003780">
    <property type="entry name" value="COX15/CtaA_fam"/>
</dbReference>
<evidence type="ECO:0000256" key="7">
    <source>
        <dbReference type="ARBA" id="ARBA00023004"/>
    </source>
</evidence>
<keyword evidence="4 12" id="KW-0479">Metal-binding</keyword>
<dbReference type="EC" id="1.17.99.9" evidence="12"/>
<feature type="transmembrane region" description="Helical" evidence="12">
    <location>
        <begin position="302"/>
        <end position="323"/>
    </location>
</feature>
<feature type="transmembrane region" description="Helical" evidence="12">
    <location>
        <begin position="173"/>
        <end position="195"/>
    </location>
</feature>
<dbReference type="Pfam" id="PF02628">
    <property type="entry name" value="COX15-CtaA"/>
    <property type="match status" value="1"/>
</dbReference>
<comment type="function">
    <text evidence="12">Catalyzes the conversion of heme O to heme A by two successive hydroxylations of the methyl group at C8. The first hydroxylation forms heme I, the second hydroxylation results in an unstable dihydroxymethyl group, which spontaneously dehydrates, resulting in the formyl group of heme A.</text>
</comment>
<accession>A0A1H9CBH2</accession>
<dbReference type="EMBL" id="FOFG01000002">
    <property type="protein sequence ID" value="SEP98337.1"/>
    <property type="molecule type" value="Genomic_DNA"/>
</dbReference>
<keyword evidence="6 12" id="KW-0560">Oxidoreductase</keyword>
<evidence type="ECO:0000256" key="6">
    <source>
        <dbReference type="ARBA" id="ARBA00023002"/>
    </source>
</evidence>
<keyword evidence="8 12" id="KW-0350">Heme biosynthesis</keyword>
<evidence type="ECO:0000256" key="3">
    <source>
        <dbReference type="ARBA" id="ARBA00022692"/>
    </source>
</evidence>
<comment type="subcellular location">
    <subcellularLocation>
        <location evidence="12">Cell membrane</location>
        <topology evidence="12">Multi-pass membrane protein</topology>
    </subcellularLocation>
    <subcellularLocation>
        <location evidence="2">Membrane</location>
        <topology evidence="2">Multi-pass membrane protein</topology>
    </subcellularLocation>
</comment>
<evidence type="ECO:0000256" key="1">
    <source>
        <dbReference type="ARBA" id="ARBA00001970"/>
    </source>
</evidence>